<sequence length="543" mass="62033">MHLRYLNLSWSHIRRLPESTSNLCNLQTLKLIKCLELRSLPENMSNLVNLRHLNISFGTALLKILPFADRRLLDLPKRIRNLINLRDIDTSFSMSLQNILPLAERESYSNSLSRLISTPPGLGKLIHLQTLSNFVVTRRAGCGVEELKTMADLKGSLCISKLENVTCSAKAKEADLKSKHRLHELTLRWSEENVLNLQNEVNEEEVIECLHPNKNIKVIRIENFGGARFPTWMGNGALSNLVSICFINCQKCKPLPPFWKLPLLKDLKIHGIHGLQRIGREFYGDGAVGFPSLETLELKDMPTLEDWPRAEAGDIPCLRELTIWDCPKLINLPNLPCTLATLEIVNCMGFQYFPMLHSIRNLVLGQCDEVILNSLSSFTAMSSLTVSGFTKLRSLPPELLQSLTSLKELKFINCDELNFLAWDQNLSYHSSLEYLEICCCPQFKSLEDEYLPPTLKSLRIVSCLCLTSLPDEMQHLSALQFLEVWNCPQLSKLPEREMPAALQLFWVRRCPALKERCQDEGEDWPKIAHIPNIRIDLEWIQQN</sequence>
<keyword evidence="3" id="KW-1185">Reference proteome</keyword>
<dbReference type="AlphaFoldDB" id="A0A7J0GCC2"/>
<dbReference type="SUPFAM" id="SSF52058">
    <property type="entry name" value="L domain-like"/>
    <property type="match status" value="1"/>
</dbReference>
<gene>
    <name evidence="2" type="ORF">Acr_20g0002510</name>
</gene>
<comment type="caution">
    <text evidence="2">The sequence shown here is derived from an EMBL/GenBank/DDBJ whole genome shotgun (WGS) entry which is preliminary data.</text>
</comment>
<organism evidence="2 3">
    <name type="scientific">Actinidia rufa</name>
    <dbReference type="NCBI Taxonomy" id="165716"/>
    <lineage>
        <taxon>Eukaryota</taxon>
        <taxon>Viridiplantae</taxon>
        <taxon>Streptophyta</taxon>
        <taxon>Embryophyta</taxon>
        <taxon>Tracheophyta</taxon>
        <taxon>Spermatophyta</taxon>
        <taxon>Magnoliopsida</taxon>
        <taxon>eudicotyledons</taxon>
        <taxon>Gunneridae</taxon>
        <taxon>Pentapetalae</taxon>
        <taxon>asterids</taxon>
        <taxon>Ericales</taxon>
        <taxon>Actinidiaceae</taxon>
        <taxon>Actinidia</taxon>
    </lineage>
</organism>
<dbReference type="Proteomes" id="UP000585474">
    <property type="component" value="Unassembled WGS sequence"/>
</dbReference>
<dbReference type="Pfam" id="PF25019">
    <property type="entry name" value="LRR_R13L1-DRL21"/>
    <property type="match status" value="1"/>
</dbReference>
<evidence type="ECO:0000259" key="1">
    <source>
        <dbReference type="Pfam" id="PF25019"/>
    </source>
</evidence>
<dbReference type="Gene3D" id="3.80.10.10">
    <property type="entry name" value="Ribonuclease Inhibitor"/>
    <property type="match status" value="3"/>
</dbReference>
<dbReference type="InterPro" id="IPR056789">
    <property type="entry name" value="LRR_R13L1-DRL21"/>
</dbReference>
<evidence type="ECO:0000313" key="3">
    <source>
        <dbReference type="Proteomes" id="UP000585474"/>
    </source>
</evidence>
<dbReference type="EMBL" id="BJWL01000020">
    <property type="protein sequence ID" value="GFZ08443.1"/>
    <property type="molecule type" value="Genomic_DNA"/>
</dbReference>
<proteinExistence type="predicted"/>
<dbReference type="OrthoDB" id="5279713at2759"/>
<accession>A0A7J0GCC2</accession>
<feature type="domain" description="R13L1/DRL21-like LRR repeat region" evidence="1">
    <location>
        <begin position="145"/>
        <end position="271"/>
    </location>
</feature>
<dbReference type="InterPro" id="IPR032675">
    <property type="entry name" value="LRR_dom_sf"/>
</dbReference>
<dbReference type="PANTHER" id="PTHR47186">
    <property type="entry name" value="LEUCINE-RICH REPEAT-CONTAINING PROTEIN 57"/>
    <property type="match status" value="1"/>
</dbReference>
<name>A0A7J0GCC2_9ERIC</name>
<protein>
    <recommendedName>
        <fullName evidence="1">R13L1/DRL21-like LRR repeat region domain-containing protein</fullName>
    </recommendedName>
</protein>
<evidence type="ECO:0000313" key="2">
    <source>
        <dbReference type="EMBL" id="GFZ08443.1"/>
    </source>
</evidence>
<reference evidence="2 3" key="1">
    <citation type="submission" date="2019-07" db="EMBL/GenBank/DDBJ databases">
        <title>De Novo Assembly of kiwifruit Actinidia rufa.</title>
        <authorList>
            <person name="Sugita-Konishi S."/>
            <person name="Sato K."/>
            <person name="Mori E."/>
            <person name="Abe Y."/>
            <person name="Kisaki G."/>
            <person name="Hamano K."/>
            <person name="Suezawa K."/>
            <person name="Otani M."/>
            <person name="Fukuda T."/>
            <person name="Manabe T."/>
            <person name="Gomi K."/>
            <person name="Tabuchi M."/>
            <person name="Akimitsu K."/>
            <person name="Kataoka I."/>
        </authorList>
    </citation>
    <scope>NUCLEOTIDE SEQUENCE [LARGE SCALE GENOMIC DNA]</scope>
    <source>
        <strain evidence="3">cv. Fuchu</strain>
    </source>
</reference>
<dbReference type="PANTHER" id="PTHR47186:SF3">
    <property type="entry name" value="OS09G0267800 PROTEIN"/>
    <property type="match status" value="1"/>
</dbReference>